<feature type="transmembrane region" description="Helical" evidence="2">
    <location>
        <begin position="109"/>
        <end position="131"/>
    </location>
</feature>
<dbReference type="PANTHER" id="PTHR39419:SF1">
    <property type="entry name" value="SLL0814 PROTEIN"/>
    <property type="match status" value="1"/>
</dbReference>
<feature type="transmembrane region" description="Helical" evidence="2">
    <location>
        <begin position="257"/>
        <end position="278"/>
    </location>
</feature>
<name>A0A6J4ULZ1_9BACT</name>
<evidence type="ECO:0000256" key="2">
    <source>
        <dbReference type="SAM" id="Phobius"/>
    </source>
</evidence>
<feature type="transmembrane region" description="Helical" evidence="2">
    <location>
        <begin position="79"/>
        <end position="102"/>
    </location>
</feature>
<organism evidence="3">
    <name type="scientific">uncultured Thermomicrobiales bacterium</name>
    <dbReference type="NCBI Taxonomy" id="1645740"/>
    <lineage>
        <taxon>Bacteria</taxon>
        <taxon>Pseudomonadati</taxon>
        <taxon>Thermomicrobiota</taxon>
        <taxon>Thermomicrobia</taxon>
        <taxon>Thermomicrobiales</taxon>
        <taxon>environmental samples</taxon>
    </lineage>
</organism>
<dbReference type="EMBL" id="CADCWH010000186">
    <property type="protein sequence ID" value="CAA9554425.1"/>
    <property type="molecule type" value="Genomic_DNA"/>
</dbReference>
<evidence type="ECO:0000313" key="3">
    <source>
        <dbReference type="EMBL" id="CAA9554425.1"/>
    </source>
</evidence>
<keyword evidence="2" id="KW-0812">Transmembrane</keyword>
<dbReference type="Pfam" id="PF04240">
    <property type="entry name" value="Caroten_synth"/>
    <property type="match status" value="1"/>
</dbReference>
<feature type="transmembrane region" description="Helical" evidence="2">
    <location>
        <begin position="151"/>
        <end position="172"/>
    </location>
</feature>
<sequence length="324" mass="35007">MSTRVDFPDQSTHAAARTAGPAGRATRVRRVSAPGASWGLLGAHVMALVFGLGGLLIALPNPELWADSATGREVFDFGMTYAGSMHIIFGAAAVFALGVLALGWARTAVFFVLSTGISLGSELVGTGTGWPFGNYEYTDFLGYQVLGRVPFTIPLSWFYMGLACYLAGVSLARLIGPRWRVGTTALSIGLGVWFLVVWDMVLDPAMAHEDLMVQFWTWSETGPYFGMPAQNYIGWAATGLIYMVLSRIIWRRDPDPTTYPAAIPTLVYIANIIFASALSFSVGLWQPVVIAVTLALLPLLLALVERDADVVRSGGPLGRELVRR</sequence>
<protein>
    <submittedName>
        <fullName evidence="3">Carotenoid biosynthesis protein</fullName>
    </submittedName>
</protein>
<dbReference type="AlphaFoldDB" id="A0A6J4ULZ1"/>
<proteinExistence type="predicted"/>
<keyword evidence="2" id="KW-1133">Transmembrane helix</keyword>
<reference evidence="3" key="1">
    <citation type="submission" date="2020-02" db="EMBL/GenBank/DDBJ databases">
        <authorList>
            <person name="Meier V. D."/>
        </authorList>
    </citation>
    <scope>NUCLEOTIDE SEQUENCE</scope>
    <source>
        <strain evidence="3">AVDCRST_MAG70</strain>
    </source>
</reference>
<feature type="transmembrane region" description="Helical" evidence="2">
    <location>
        <begin position="284"/>
        <end position="304"/>
    </location>
</feature>
<keyword evidence="2" id="KW-0472">Membrane</keyword>
<gene>
    <name evidence="3" type="ORF">AVDCRST_MAG70-1181</name>
</gene>
<feature type="transmembrane region" description="Helical" evidence="2">
    <location>
        <begin position="179"/>
        <end position="198"/>
    </location>
</feature>
<feature type="transmembrane region" description="Helical" evidence="2">
    <location>
        <begin position="232"/>
        <end position="250"/>
    </location>
</feature>
<evidence type="ECO:0000256" key="1">
    <source>
        <dbReference type="SAM" id="MobiDB-lite"/>
    </source>
</evidence>
<feature type="compositionally biased region" description="Polar residues" evidence="1">
    <location>
        <begin position="1"/>
        <end position="13"/>
    </location>
</feature>
<dbReference type="PANTHER" id="PTHR39419">
    <property type="entry name" value="SLL0814 PROTEIN"/>
    <property type="match status" value="1"/>
</dbReference>
<dbReference type="InterPro" id="IPR007354">
    <property type="entry name" value="CruF-like"/>
</dbReference>
<feature type="transmembrane region" description="Helical" evidence="2">
    <location>
        <begin position="38"/>
        <end position="59"/>
    </location>
</feature>
<accession>A0A6J4ULZ1</accession>
<feature type="region of interest" description="Disordered" evidence="1">
    <location>
        <begin position="1"/>
        <end position="22"/>
    </location>
</feature>